<proteinExistence type="predicted"/>
<reference evidence="1 2" key="1">
    <citation type="submission" date="2023-07" db="EMBL/GenBank/DDBJ databases">
        <authorList>
            <person name="Kim M.K."/>
        </authorList>
    </citation>
    <scope>NUCLEOTIDE SEQUENCE [LARGE SCALE GENOMIC DNA]</scope>
    <source>
        <strain evidence="1 2">KR1UV-12</strain>
    </source>
</reference>
<comment type="caution">
    <text evidence="1">The sequence shown here is derived from an EMBL/GenBank/DDBJ whole genome shotgun (WGS) entry which is preliminary data.</text>
</comment>
<dbReference type="Proteomes" id="UP001230685">
    <property type="component" value="Unassembled WGS sequence"/>
</dbReference>
<gene>
    <name evidence="1" type="ORF">Q5H91_10600</name>
</gene>
<accession>A0ABT9EL45</accession>
<name>A0ABT9EL45_9SPHN</name>
<sequence length="167" mass="17871">MAGLAILALAACNRDPDRSAQTNEVAASGFVPPVTQAPEPVAGQRNGTPLTAYVGHYPRDAVDGVSFYDRTEVANAMLDALPDEKIRREIVGRDVTSVPIFRQGSMIASHGCAPHNCAARNWTVLIAEDGNVEKAQVCVHDTATMNAASRWSTRRETVTRPGDCPQA</sequence>
<evidence type="ECO:0008006" key="3">
    <source>
        <dbReference type="Google" id="ProtNLM"/>
    </source>
</evidence>
<keyword evidence="2" id="KW-1185">Reference proteome</keyword>
<protein>
    <recommendedName>
        <fullName evidence="3">Inhibitor of lysozyme (Ivy)</fullName>
    </recommendedName>
</protein>
<evidence type="ECO:0000313" key="1">
    <source>
        <dbReference type="EMBL" id="MDP1027664.1"/>
    </source>
</evidence>
<dbReference type="RefSeq" id="WP_305173571.1">
    <property type="nucleotide sequence ID" value="NZ_JAUUDS010000005.1"/>
</dbReference>
<evidence type="ECO:0000313" key="2">
    <source>
        <dbReference type="Proteomes" id="UP001230685"/>
    </source>
</evidence>
<dbReference type="EMBL" id="JAUUDS010000005">
    <property type="protein sequence ID" value="MDP1027664.1"/>
    <property type="molecule type" value="Genomic_DNA"/>
</dbReference>
<organism evidence="1 2">
    <name type="scientific">Sphingomonas aurea</name>
    <dbReference type="NCBI Taxonomy" id="3063994"/>
    <lineage>
        <taxon>Bacteria</taxon>
        <taxon>Pseudomonadati</taxon>
        <taxon>Pseudomonadota</taxon>
        <taxon>Alphaproteobacteria</taxon>
        <taxon>Sphingomonadales</taxon>
        <taxon>Sphingomonadaceae</taxon>
        <taxon>Sphingomonas</taxon>
    </lineage>
</organism>